<reference evidence="3" key="1">
    <citation type="submission" date="2018-05" db="EMBL/GenBank/DDBJ databases">
        <authorList>
            <person name="Lanie J.A."/>
            <person name="Ng W.-L."/>
            <person name="Kazmierczak K.M."/>
            <person name="Andrzejewski T.M."/>
            <person name="Davidsen T.M."/>
            <person name="Wayne K.J."/>
            <person name="Tettelin H."/>
            <person name="Glass J.I."/>
            <person name="Rusch D."/>
            <person name="Podicherti R."/>
            <person name="Tsui H.-C.T."/>
            <person name="Winkler M.E."/>
        </authorList>
    </citation>
    <scope>NUCLEOTIDE SEQUENCE</scope>
</reference>
<keyword evidence="2" id="KW-0456">Lyase</keyword>
<dbReference type="FunFam" id="1.10.12.10:FF:000001">
    <property type="entry name" value="Probable enoyl-CoA hydratase, mitochondrial"/>
    <property type="match status" value="1"/>
</dbReference>
<proteinExistence type="inferred from homology"/>
<organism evidence="3">
    <name type="scientific">marine metagenome</name>
    <dbReference type="NCBI Taxonomy" id="408172"/>
    <lineage>
        <taxon>unclassified sequences</taxon>
        <taxon>metagenomes</taxon>
        <taxon>ecological metagenomes</taxon>
    </lineage>
</organism>
<dbReference type="PANTHER" id="PTHR11941">
    <property type="entry name" value="ENOYL-COA HYDRATASE-RELATED"/>
    <property type="match status" value="1"/>
</dbReference>
<evidence type="ECO:0000313" key="3">
    <source>
        <dbReference type="EMBL" id="SVA94358.1"/>
    </source>
</evidence>
<dbReference type="Gene3D" id="3.90.226.10">
    <property type="entry name" value="2-enoyl-CoA Hydratase, Chain A, domain 1"/>
    <property type="match status" value="1"/>
</dbReference>
<dbReference type="FunFam" id="3.90.226.10:FF:000009">
    <property type="entry name" value="Carnitinyl-CoA dehydratase"/>
    <property type="match status" value="1"/>
</dbReference>
<dbReference type="CDD" id="cd06558">
    <property type="entry name" value="crotonase-like"/>
    <property type="match status" value="1"/>
</dbReference>
<dbReference type="PANTHER" id="PTHR11941:SF141">
    <property type="entry name" value="ENOYL-COA HYDRATASE_ISOMERASE-RELATED"/>
    <property type="match status" value="1"/>
</dbReference>
<dbReference type="InterPro" id="IPR001753">
    <property type="entry name" value="Enoyl-CoA_hydra/iso"/>
</dbReference>
<name>A0A381ZYH9_9ZZZZ</name>
<dbReference type="Gene3D" id="1.10.12.10">
    <property type="entry name" value="Lyase 2-enoyl-coa Hydratase, Chain A, domain 2"/>
    <property type="match status" value="1"/>
</dbReference>
<dbReference type="NCBIfam" id="NF006566">
    <property type="entry name" value="PRK09076.1"/>
    <property type="match status" value="1"/>
</dbReference>
<dbReference type="GO" id="GO:0006635">
    <property type="term" value="P:fatty acid beta-oxidation"/>
    <property type="evidence" value="ECO:0007669"/>
    <property type="project" value="TreeGrafter"/>
</dbReference>
<evidence type="ECO:0000256" key="2">
    <source>
        <dbReference type="ARBA" id="ARBA00023239"/>
    </source>
</evidence>
<dbReference type="Pfam" id="PF00378">
    <property type="entry name" value="ECH_1"/>
    <property type="match status" value="1"/>
</dbReference>
<dbReference type="GO" id="GO:0016836">
    <property type="term" value="F:hydro-lyase activity"/>
    <property type="evidence" value="ECO:0007669"/>
    <property type="project" value="UniProtKB-ARBA"/>
</dbReference>
<protein>
    <recommendedName>
        <fullName evidence="4">Enoyl-CoA hydratase</fullName>
    </recommendedName>
</protein>
<dbReference type="AlphaFoldDB" id="A0A381ZYH9"/>
<accession>A0A381ZYH9</accession>
<evidence type="ECO:0008006" key="4">
    <source>
        <dbReference type="Google" id="ProtNLM"/>
    </source>
</evidence>
<dbReference type="InterPro" id="IPR029045">
    <property type="entry name" value="ClpP/crotonase-like_dom_sf"/>
</dbReference>
<dbReference type="InterPro" id="IPR018376">
    <property type="entry name" value="Enoyl-CoA_hyd/isom_CS"/>
</dbReference>
<sequence length="256" mass="27372">MSNKIKITIENNTALITINNPPANTWDLESLKSLKETVEKLNKNKDVYSLVITGEGEGFFSAGADLKVFHEGGKSAAIDMSDAFAKAFEALSNFRGFSIAAINGYAMGGGLECALACDVRIAEEQARLALPEPKVGLLPCGGGTHQLPRLIGEGWAKKMILGGEQVDANTAHAIGLVEEVVESGISLDRALELAAQANKQSPISVAACKKLIHAARTSTDSYGYEKDPFVDLFDSEDQAEGVTAFIEKRSPKWKNA</sequence>
<dbReference type="PROSITE" id="PS00166">
    <property type="entry name" value="ENOYL_COA_HYDRATASE"/>
    <property type="match status" value="1"/>
</dbReference>
<evidence type="ECO:0000256" key="1">
    <source>
        <dbReference type="ARBA" id="ARBA00005254"/>
    </source>
</evidence>
<gene>
    <name evidence="3" type="ORF">METZ01_LOCUS147212</name>
</gene>
<dbReference type="InterPro" id="IPR014748">
    <property type="entry name" value="Enoyl-CoA_hydra_C"/>
</dbReference>
<dbReference type="EMBL" id="UINC01023190">
    <property type="protein sequence ID" value="SVA94358.1"/>
    <property type="molecule type" value="Genomic_DNA"/>
</dbReference>
<dbReference type="SUPFAM" id="SSF52096">
    <property type="entry name" value="ClpP/crotonase"/>
    <property type="match status" value="1"/>
</dbReference>
<comment type="similarity">
    <text evidence="1">Belongs to the enoyl-CoA hydratase/isomerase family.</text>
</comment>